<protein>
    <recommendedName>
        <fullName evidence="4">X-X-X-Leu-X-X-Gly heptad repeat-containing protein</fullName>
    </recommendedName>
</protein>
<keyword evidence="3" id="KW-1185">Reference proteome</keyword>
<proteinExistence type="predicted"/>
<feature type="signal peptide" evidence="1">
    <location>
        <begin position="1"/>
        <end position="30"/>
    </location>
</feature>
<keyword evidence="1" id="KW-0732">Signal</keyword>
<organism evidence="2 3">
    <name type="scientific">Clostridium simiarum</name>
    <dbReference type="NCBI Taxonomy" id="2841506"/>
    <lineage>
        <taxon>Bacteria</taxon>
        <taxon>Bacillati</taxon>
        <taxon>Bacillota</taxon>
        <taxon>Clostridia</taxon>
        <taxon>Eubacteriales</taxon>
        <taxon>Clostridiaceae</taxon>
        <taxon>Clostridium</taxon>
    </lineage>
</organism>
<dbReference type="Proteomes" id="UP000736583">
    <property type="component" value="Unassembled WGS sequence"/>
</dbReference>
<reference evidence="2 3" key="1">
    <citation type="submission" date="2021-06" db="EMBL/GenBank/DDBJ databases">
        <authorList>
            <person name="Sun Q."/>
            <person name="Li D."/>
        </authorList>
    </citation>
    <scope>NUCLEOTIDE SEQUENCE [LARGE SCALE GENOMIC DNA]</scope>
    <source>
        <strain evidence="2 3">MSJ-4</strain>
    </source>
</reference>
<dbReference type="RefSeq" id="WP_216457605.1">
    <property type="nucleotide sequence ID" value="NZ_JAHLQL010000005.1"/>
</dbReference>
<evidence type="ECO:0008006" key="4">
    <source>
        <dbReference type="Google" id="ProtNLM"/>
    </source>
</evidence>
<name>A0ABS6F3Q0_9CLOT</name>
<dbReference type="EMBL" id="JAHLQL010000005">
    <property type="protein sequence ID" value="MBU5592916.1"/>
    <property type="molecule type" value="Genomic_DNA"/>
</dbReference>
<accession>A0ABS6F3Q0</accession>
<sequence>MKNNRFNYMSKTLVSLVVAASIISPNLVQAAELVKKDESVYITLDKQGNVQEKIVSNWLHNPNGGEVKDKSNLKDIKNVKGDEKPEINGQSITWKSKDNDIFYQGKSDKDLPLDINISYSLNGQSVKPEELGGKSGKLKMVLDMKNKDAHNVTINGKEKTIYTPFTAIALVNLPLDNFKNVKINSGEVISDGNNTVITYIGLPGLKESLGLDGKDINIGIEDKLEIEADVESFKLGPVMITATPNLPEVEALKKSTNLSELVDGIEQLKEASSQLRDGSTKLSESESLFAEKMGDLVSGTDKLGSGSKTLKEGAYQLKEGIGTATKGMALAQTEMAKAENQKKIALITDDHNVQRERTLIEDAYFAKDMDVSSIQGLMPYINENNMNLMGKTFVDYRAIGISKILASPMIDQIKALGTPENIKNMEALLNTTDALGNLDVDMNKLQPLLQVMKNIDKLAPLMGELNSLAVMDLSMIDTLAPVFQNASAFKNILDSASALQKVNGKEMEGFLLEQQKTAEAFIKNTDQLVKEENVNALRTAVDKAYPLDNEQTAVINKQLKGLIEGYNNAIIGARTGFINSKGKMQAMSESLQRLIGLQGALGENKEALESMAKALNPENMSKLNEMISTLKGAQAKIQDQQTQAMLKGLNEVLTNKDVMGELNKVNQMLPAIQGMKSTLEVNKQNIAVAKELLQMSDTKEFKEAMVKLNALEEDIKELTPLITALENNMTPEVMEKLKTSPEALKQLVIMQKHLKDSEDILAIMKESLEENNIVKTREALAKLPQLTQGINKLQQGASMLYDGTVELNKGSEDLSSGALKLKDASNELAKGANDLKEGMIQFDEEGIGKLNDKVKENIGDIDDILASKDEVIKLSENYGTFTGLEEGMEGKVKFIMKTEEIKLPEVKKEQKVEVKEEKKGFFNWVKGLFNK</sequence>
<comment type="caution">
    <text evidence="2">The sequence shown here is derived from an EMBL/GenBank/DDBJ whole genome shotgun (WGS) entry which is preliminary data.</text>
</comment>
<evidence type="ECO:0000256" key="1">
    <source>
        <dbReference type="SAM" id="SignalP"/>
    </source>
</evidence>
<feature type="chain" id="PRO_5046072028" description="X-X-X-Leu-X-X-Gly heptad repeat-containing protein" evidence="1">
    <location>
        <begin position="31"/>
        <end position="931"/>
    </location>
</feature>
<evidence type="ECO:0000313" key="3">
    <source>
        <dbReference type="Proteomes" id="UP000736583"/>
    </source>
</evidence>
<evidence type="ECO:0000313" key="2">
    <source>
        <dbReference type="EMBL" id="MBU5592916.1"/>
    </source>
</evidence>
<gene>
    <name evidence="2" type="ORF">KQI89_14270</name>
</gene>